<dbReference type="AlphaFoldDB" id="A0AAE1B4X4"/>
<dbReference type="InterPro" id="IPR011146">
    <property type="entry name" value="HIT-like"/>
</dbReference>
<feature type="domain" description="HIT" evidence="4">
    <location>
        <begin position="13"/>
        <end position="109"/>
    </location>
</feature>
<evidence type="ECO:0000256" key="1">
    <source>
        <dbReference type="PIRSR" id="PIRSR601310-1"/>
    </source>
</evidence>
<keyword evidence="6" id="KW-1185">Reference proteome</keyword>
<protein>
    <recommendedName>
        <fullName evidence="4">HIT domain-containing protein</fullName>
    </recommendedName>
</protein>
<dbReference type="Gene3D" id="3.30.428.10">
    <property type="entry name" value="HIT-like"/>
    <property type="match status" value="1"/>
</dbReference>
<accession>A0AAE1B4X4</accession>
<organism evidence="5 6">
    <name type="scientific">Elysia crispata</name>
    <name type="common">lettuce slug</name>
    <dbReference type="NCBI Taxonomy" id="231223"/>
    <lineage>
        <taxon>Eukaryota</taxon>
        <taxon>Metazoa</taxon>
        <taxon>Spiralia</taxon>
        <taxon>Lophotrochozoa</taxon>
        <taxon>Mollusca</taxon>
        <taxon>Gastropoda</taxon>
        <taxon>Heterobranchia</taxon>
        <taxon>Euthyneura</taxon>
        <taxon>Panpulmonata</taxon>
        <taxon>Sacoglossa</taxon>
        <taxon>Placobranchoidea</taxon>
        <taxon>Plakobranchidae</taxon>
        <taxon>Elysia</taxon>
    </lineage>
</organism>
<sequence>MAAEGQNAPPDTIFGKIIRREIPCDFLYEDEQCIAFNDINPQAPVHFLVIPKKPIVKLSDAEDSDERLLGHLLIVARKVAKEKGLSKGFRIVVNDGEEGGQTVFHIHVH</sequence>
<dbReference type="FunFam" id="3.30.428.10:FF:000005">
    <property type="entry name" value="Histidine triad nucleotide-binding protein 1"/>
    <property type="match status" value="1"/>
</dbReference>
<reference evidence="5" key="1">
    <citation type="journal article" date="2023" name="G3 (Bethesda)">
        <title>A reference genome for the long-term kleptoplast-retaining sea slug Elysia crispata morphotype clarki.</title>
        <authorList>
            <person name="Eastman K.E."/>
            <person name="Pendleton A.L."/>
            <person name="Shaikh M.A."/>
            <person name="Suttiyut T."/>
            <person name="Ogas R."/>
            <person name="Tomko P."/>
            <person name="Gavelis G."/>
            <person name="Widhalm J.R."/>
            <person name="Wisecaver J.H."/>
        </authorList>
    </citation>
    <scope>NUCLEOTIDE SEQUENCE</scope>
    <source>
        <strain evidence="5">ECLA1</strain>
    </source>
</reference>
<evidence type="ECO:0000313" key="6">
    <source>
        <dbReference type="Proteomes" id="UP001283361"/>
    </source>
</evidence>
<gene>
    <name evidence="5" type="ORF">RRG08_002362</name>
</gene>
<dbReference type="GO" id="GO:0003824">
    <property type="term" value="F:catalytic activity"/>
    <property type="evidence" value="ECO:0007669"/>
    <property type="project" value="InterPro"/>
</dbReference>
<evidence type="ECO:0000313" key="5">
    <source>
        <dbReference type="EMBL" id="KAK3799459.1"/>
    </source>
</evidence>
<dbReference type="EMBL" id="JAWDGP010000565">
    <property type="protein sequence ID" value="KAK3799459.1"/>
    <property type="molecule type" value="Genomic_DNA"/>
</dbReference>
<dbReference type="PRINTS" id="PR00332">
    <property type="entry name" value="HISTRIAD"/>
</dbReference>
<evidence type="ECO:0000259" key="4">
    <source>
        <dbReference type="PROSITE" id="PS51084"/>
    </source>
</evidence>
<dbReference type="InterPro" id="IPR036265">
    <property type="entry name" value="HIT-like_sf"/>
</dbReference>
<dbReference type="CDD" id="cd01276">
    <property type="entry name" value="PKCI_related"/>
    <property type="match status" value="1"/>
</dbReference>
<name>A0AAE1B4X4_9GAST</name>
<dbReference type="SUPFAM" id="SSF54197">
    <property type="entry name" value="HIT-like"/>
    <property type="match status" value="1"/>
</dbReference>
<dbReference type="PANTHER" id="PTHR23089">
    <property type="entry name" value="HISTIDINE TRIAD HIT PROTEIN"/>
    <property type="match status" value="1"/>
</dbReference>
<dbReference type="PROSITE" id="PS51084">
    <property type="entry name" value="HIT_2"/>
    <property type="match status" value="1"/>
</dbReference>
<feature type="short sequence motif" description="Histidine triad motif" evidence="2 3">
    <location>
        <begin position="105"/>
        <end position="109"/>
    </location>
</feature>
<evidence type="ECO:0000256" key="2">
    <source>
        <dbReference type="PIRSR" id="PIRSR601310-3"/>
    </source>
</evidence>
<feature type="active site" description="Tele-AMP-histidine intermediate" evidence="1">
    <location>
        <position position="107"/>
    </location>
</feature>
<feature type="non-terminal residue" evidence="5">
    <location>
        <position position="109"/>
    </location>
</feature>
<proteinExistence type="predicted"/>
<dbReference type="Pfam" id="PF01230">
    <property type="entry name" value="HIT"/>
    <property type="match status" value="1"/>
</dbReference>
<dbReference type="Proteomes" id="UP001283361">
    <property type="component" value="Unassembled WGS sequence"/>
</dbReference>
<comment type="caution">
    <text evidence="5">The sequence shown here is derived from an EMBL/GenBank/DDBJ whole genome shotgun (WGS) entry which is preliminary data.</text>
</comment>
<evidence type="ECO:0000256" key="3">
    <source>
        <dbReference type="PROSITE-ProRule" id="PRU00464"/>
    </source>
</evidence>
<dbReference type="InterPro" id="IPR001310">
    <property type="entry name" value="Histidine_triad_HIT"/>
</dbReference>